<dbReference type="AlphaFoldDB" id="A0A6J4R5A1"/>
<reference evidence="1" key="1">
    <citation type="submission" date="2020-02" db="EMBL/GenBank/DDBJ databases">
        <authorList>
            <person name="Meier V. D."/>
        </authorList>
    </citation>
    <scope>NUCLEOTIDE SEQUENCE</scope>
    <source>
        <strain evidence="1">AVDCRST_MAG12</strain>
    </source>
</reference>
<keyword evidence="1" id="KW-0418">Kinase</keyword>
<proteinExistence type="predicted"/>
<organism evidence="1">
    <name type="scientific">uncultured Rubrobacteraceae bacterium</name>
    <dbReference type="NCBI Taxonomy" id="349277"/>
    <lineage>
        <taxon>Bacteria</taxon>
        <taxon>Bacillati</taxon>
        <taxon>Actinomycetota</taxon>
        <taxon>Rubrobacteria</taxon>
        <taxon>Rubrobacterales</taxon>
        <taxon>Rubrobacteraceae</taxon>
        <taxon>environmental samples</taxon>
    </lineage>
</organism>
<gene>
    <name evidence="1" type="ORF">AVDCRST_MAG12-138</name>
</gene>
<keyword evidence="1" id="KW-0808">Transferase</keyword>
<dbReference type="GO" id="GO:0004756">
    <property type="term" value="F:selenide, water dikinase activity"/>
    <property type="evidence" value="ECO:0007669"/>
    <property type="project" value="UniProtKB-EC"/>
</dbReference>
<dbReference type="SUPFAM" id="SSF56042">
    <property type="entry name" value="PurM C-terminal domain-like"/>
    <property type="match status" value="1"/>
</dbReference>
<sequence>MSGRETRDDAGYVPFGGLPVAAPDLRARELVGVLRQHGVSAAVVGEIVDGAGVRVAA</sequence>
<dbReference type="EMBL" id="CADCVK010000020">
    <property type="protein sequence ID" value="CAA9464490.1"/>
    <property type="molecule type" value="Genomic_DNA"/>
</dbReference>
<dbReference type="InterPro" id="IPR036676">
    <property type="entry name" value="PurM-like_C_sf"/>
</dbReference>
<name>A0A6J4R5A1_9ACTN</name>
<protein>
    <submittedName>
        <fullName evidence="1">Selenide,water dikinase @ selenocysteine-containing</fullName>
        <ecNumber evidence="1">2.7.9.3</ecNumber>
    </submittedName>
</protein>
<evidence type="ECO:0000313" key="1">
    <source>
        <dbReference type="EMBL" id="CAA9464490.1"/>
    </source>
</evidence>
<accession>A0A6J4R5A1</accession>
<dbReference type="EC" id="2.7.9.3" evidence="1"/>